<dbReference type="PANTHER" id="PTHR43580:SF2">
    <property type="entry name" value="CYTOKINE-LIKE NUCLEAR FACTOR N-PAC"/>
    <property type="match status" value="1"/>
</dbReference>
<dbReference type="PANTHER" id="PTHR43580">
    <property type="entry name" value="OXIDOREDUCTASE GLYR1-RELATED"/>
    <property type="match status" value="1"/>
</dbReference>
<dbReference type="InterPro" id="IPR006115">
    <property type="entry name" value="6PGDH_NADP-bd"/>
</dbReference>
<feature type="domain" description="3-hydroxyisobutyrate dehydrogenase-like NAD-binding" evidence="5">
    <location>
        <begin position="165"/>
        <end position="283"/>
    </location>
</feature>
<dbReference type="Gene3D" id="3.40.50.720">
    <property type="entry name" value="NAD(P)-binding Rossmann-like Domain"/>
    <property type="match status" value="1"/>
</dbReference>
<dbReference type="Pfam" id="PF14833">
    <property type="entry name" value="NAD_binding_11"/>
    <property type="match status" value="1"/>
</dbReference>
<dbReference type="SUPFAM" id="SSF48179">
    <property type="entry name" value="6-phosphogluconate dehydrogenase C-terminal domain-like"/>
    <property type="match status" value="1"/>
</dbReference>
<feature type="domain" description="6-phosphogluconate dehydrogenase NADP-binding" evidence="4">
    <location>
        <begin position="4"/>
        <end position="159"/>
    </location>
</feature>
<dbReference type="InterPro" id="IPR029154">
    <property type="entry name" value="HIBADH-like_NADP-bd"/>
</dbReference>
<evidence type="ECO:0000256" key="2">
    <source>
        <dbReference type="ARBA" id="ARBA00023002"/>
    </source>
</evidence>
<dbReference type="PROSITE" id="PS00895">
    <property type="entry name" value="3_HYDROXYISOBUT_DH"/>
    <property type="match status" value="1"/>
</dbReference>
<organism evidence="6 7">
    <name type="scientific">Leucobacter rhizosphaerae</name>
    <dbReference type="NCBI Taxonomy" id="2932245"/>
    <lineage>
        <taxon>Bacteria</taxon>
        <taxon>Bacillati</taxon>
        <taxon>Actinomycetota</taxon>
        <taxon>Actinomycetes</taxon>
        <taxon>Micrococcales</taxon>
        <taxon>Microbacteriaceae</taxon>
        <taxon>Leucobacter</taxon>
    </lineage>
</organism>
<dbReference type="InterPro" id="IPR036291">
    <property type="entry name" value="NAD(P)-bd_dom_sf"/>
</dbReference>
<comment type="similarity">
    <text evidence="1">Belongs to the HIBADH-related family.</text>
</comment>
<evidence type="ECO:0000259" key="4">
    <source>
        <dbReference type="Pfam" id="PF03446"/>
    </source>
</evidence>
<dbReference type="Gene3D" id="1.10.1040.10">
    <property type="entry name" value="N-(1-d-carboxylethyl)-l-norvaline Dehydrogenase, domain 2"/>
    <property type="match status" value="1"/>
</dbReference>
<dbReference type="Proteomes" id="UP000831775">
    <property type="component" value="Chromosome"/>
</dbReference>
<dbReference type="InterPro" id="IPR051265">
    <property type="entry name" value="HIBADH-related_NP60_sf"/>
</dbReference>
<dbReference type="InterPro" id="IPR015815">
    <property type="entry name" value="HIBADH-related"/>
</dbReference>
<dbReference type="SUPFAM" id="SSF51735">
    <property type="entry name" value="NAD(P)-binding Rossmann-fold domains"/>
    <property type="match status" value="1"/>
</dbReference>
<reference evidence="6 7" key="1">
    <citation type="submission" date="2022-04" db="EMBL/GenBank/DDBJ databases">
        <title>Leucobacter sp. isolated from rhizosphere of onion.</title>
        <authorList>
            <person name="Won M."/>
            <person name="Lee C.-M."/>
            <person name="Woen H.-Y."/>
            <person name="Kwon S.-W."/>
        </authorList>
    </citation>
    <scope>NUCLEOTIDE SEQUENCE [LARGE SCALE GENOMIC DNA]</scope>
    <source>
        <strain evidence="6 7">H25R-14</strain>
    </source>
</reference>
<dbReference type="EMBL" id="CP095043">
    <property type="protein sequence ID" value="UOQ59244.1"/>
    <property type="molecule type" value="Genomic_DNA"/>
</dbReference>
<evidence type="ECO:0000256" key="3">
    <source>
        <dbReference type="ARBA" id="ARBA00023027"/>
    </source>
</evidence>
<evidence type="ECO:0000313" key="7">
    <source>
        <dbReference type="Proteomes" id="UP000831775"/>
    </source>
</evidence>
<dbReference type="PIRSF" id="PIRSF000103">
    <property type="entry name" value="HIBADH"/>
    <property type="match status" value="1"/>
</dbReference>
<evidence type="ECO:0000259" key="5">
    <source>
        <dbReference type="Pfam" id="PF14833"/>
    </source>
</evidence>
<evidence type="ECO:0000256" key="1">
    <source>
        <dbReference type="ARBA" id="ARBA00009080"/>
    </source>
</evidence>
<dbReference type="InterPro" id="IPR013328">
    <property type="entry name" value="6PGD_dom2"/>
</dbReference>
<sequence>MATRIGFIGLGTMGSAMALRLAATGTELRVWNRSPGKAEELVTAGAIECGSVAEVFEGSDIVLSMLANDAAADAAFDQTALAQASGRLHVNMATISLEMSRELQRRHTAAGAGYLAAPVLGRPNVAAAGQLNIVAAGEAALVDLAEPVLGELGKRVWRVGEDPAQANLVKIGVNYNLIHALQALGESLSLVEHGGVDSQTFVDILTDAAFTGSAYVGYGGLIAQRNYRPAAFPVALGLKDLSLAEQAAAELGAALPTAPAIRSMFGEALADPDLTDGDWSIIAEVIRRGPRAAD</sequence>
<dbReference type="InterPro" id="IPR002204">
    <property type="entry name" value="3-OH-isobutyrate_DH-rel_CS"/>
</dbReference>
<name>A0ABY4FSU6_9MICO</name>
<dbReference type="Pfam" id="PF03446">
    <property type="entry name" value="NAD_binding_2"/>
    <property type="match status" value="1"/>
</dbReference>
<evidence type="ECO:0000313" key="6">
    <source>
        <dbReference type="EMBL" id="UOQ59244.1"/>
    </source>
</evidence>
<gene>
    <name evidence="6" type="ORF">MUN76_09255</name>
</gene>
<protein>
    <submittedName>
        <fullName evidence="6">NAD(P)-dependent oxidoreductase</fullName>
    </submittedName>
</protein>
<dbReference type="InterPro" id="IPR008927">
    <property type="entry name" value="6-PGluconate_DH-like_C_sf"/>
</dbReference>
<keyword evidence="3" id="KW-0520">NAD</keyword>
<keyword evidence="7" id="KW-1185">Reference proteome</keyword>
<proteinExistence type="inferred from homology"/>
<accession>A0ABY4FSU6</accession>
<keyword evidence="2" id="KW-0560">Oxidoreductase</keyword>